<proteinExistence type="predicted"/>
<dbReference type="Proteomes" id="UP001357485">
    <property type="component" value="Unassembled WGS sequence"/>
</dbReference>
<evidence type="ECO:0000256" key="1">
    <source>
        <dbReference type="SAM" id="MobiDB-lite"/>
    </source>
</evidence>
<comment type="caution">
    <text evidence="2">The sequence shown here is derived from an EMBL/GenBank/DDBJ whole genome shotgun (WGS) entry which is preliminary data.</text>
</comment>
<protein>
    <submittedName>
        <fullName evidence="2">Uncharacterized protein</fullName>
    </submittedName>
</protein>
<gene>
    <name evidence="2" type="ORF">LTR16_001007</name>
</gene>
<dbReference type="EMBL" id="JAVRRA010016454">
    <property type="protein sequence ID" value="KAK5201919.1"/>
    <property type="molecule type" value="Genomic_DNA"/>
</dbReference>
<name>A0ABR0LQI8_9PEZI</name>
<evidence type="ECO:0000313" key="2">
    <source>
        <dbReference type="EMBL" id="KAK5201919.1"/>
    </source>
</evidence>
<reference evidence="2 3" key="1">
    <citation type="submission" date="2023-08" db="EMBL/GenBank/DDBJ databases">
        <title>Black Yeasts Isolated from many extreme environments.</title>
        <authorList>
            <person name="Coleine C."/>
            <person name="Stajich J.E."/>
            <person name="Selbmann L."/>
        </authorList>
    </citation>
    <scope>NUCLEOTIDE SEQUENCE [LARGE SCALE GENOMIC DNA]</scope>
    <source>
        <strain evidence="2 3">CCFEE 536</strain>
    </source>
</reference>
<evidence type="ECO:0000313" key="3">
    <source>
        <dbReference type="Proteomes" id="UP001357485"/>
    </source>
</evidence>
<sequence length="219" mass="24043">MAHKSDAWRDAADDAVLPPGTAGYRASVALHNSANKLIALEKELRELRAQEKIDAAKLQQYNELHAADLRRISDKLVGDKAVIKSYSEKHKQLIEHAEELMSGIGEEERISSQASIGELEAAHGDALRYDSVVQTGLRRFAEEAAKQSSEEVEGLRAENAALRDELARAKQMTAAMKAMAVSEADKDALQREIHRLKSELSAVESRLEGERTASANTTV</sequence>
<keyword evidence="3" id="KW-1185">Reference proteome</keyword>
<feature type="region of interest" description="Disordered" evidence="1">
    <location>
        <begin position="200"/>
        <end position="219"/>
    </location>
</feature>
<accession>A0ABR0LQI8</accession>
<organism evidence="2 3">
    <name type="scientific">Cryomyces antarcticus</name>
    <dbReference type="NCBI Taxonomy" id="329879"/>
    <lineage>
        <taxon>Eukaryota</taxon>
        <taxon>Fungi</taxon>
        <taxon>Dikarya</taxon>
        <taxon>Ascomycota</taxon>
        <taxon>Pezizomycotina</taxon>
        <taxon>Dothideomycetes</taxon>
        <taxon>Dothideomycetes incertae sedis</taxon>
        <taxon>Cryomyces</taxon>
    </lineage>
</organism>